<dbReference type="Pfam" id="PF02230">
    <property type="entry name" value="Abhydrolase_2"/>
    <property type="match status" value="1"/>
</dbReference>
<dbReference type="SUPFAM" id="SSF53474">
    <property type="entry name" value="alpha/beta-Hydrolases"/>
    <property type="match status" value="1"/>
</dbReference>
<proteinExistence type="predicted"/>
<name>A0A841GQQ7_9BACT</name>
<dbReference type="PANTHER" id="PTHR43037:SF1">
    <property type="entry name" value="BLL1128 PROTEIN"/>
    <property type="match status" value="1"/>
</dbReference>
<dbReference type="InterPro" id="IPR003140">
    <property type="entry name" value="PLipase/COase/thioEstase"/>
</dbReference>
<dbReference type="EMBL" id="JACHEX010000001">
    <property type="protein sequence ID" value="MBB6062183.1"/>
    <property type="molecule type" value="Genomic_DNA"/>
</dbReference>
<dbReference type="PANTHER" id="PTHR43037">
    <property type="entry name" value="UNNAMED PRODUCT-RELATED"/>
    <property type="match status" value="1"/>
</dbReference>
<dbReference type="GO" id="GO:0016787">
    <property type="term" value="F:hydrolase activity"/>
    <property type="evidence" value="ECO:0007669"/>
    <property type="project" value="InterPro"/>
</dbReference>
<organism evidence="3 4">
    <name type="scientific">Thermosipho japonicus</name>
    <dbReference type="NCBI Taxonomy" id="90323"/>
    <lineage>
        <taxon>Bacteria</taxon>
        <taxon>Thermotogati</taxon>
        <taxon>Thermotogota</taxon>
        <taxon>Thermotogae</taxon>
        <taxon>Thermotogales</taxon>
        <taxon>Fervidobacteriaceae</taxon>
        <taxon>Thermosipho</taxon>
    </lineage>
</organism>
<evidence type="ECO:0000313" key="3">
    <source>
        <dbReference type="EMBL" id="MBB6062183.1"/>
    </source>
</evidence>
<dbReference type="AlphaFoldDB" id="A0A841GQQ7"/>
<accession>A0A841GQQ7</accession>
<evidence type="ECO:0000313" key="4">
    <source>
        <dbReference type="Proteomes" id="UP000555828"/>
    </source>
</evidence>
<sequence>MNYLDLFKPFVYKDEFITLPYRLFSPKIENNKKYPLVIFLHGAGERGNNNIKQITANKGATVWADPNIQSENPCFILAPQCPENSWWGSYKKDDFVFEANTILYSVMLLINKISKENPIDENRIYITGLSMGGFGTLILLSDFPEKFAAGVVVCGGGDLDKVPRYKDVPIWLFHAEDDPVISVDFSRKLFEKSKSIGGNIRYTEYPKGLLSSKKIHPHAAWELAYNDKEMIKWLFNQIKKR</sequence>
<evidence type="ECO:0000259" key="2">
    <source>
        <dbReference type="Pfam" id="PF02230"/>
    </source>
</evidence>
<comment type="caution">
    <text evidence="3">The sequence shown here is derived from an EMBL/GenBank/DDBJ whole genome shotgun (WGS) entry which is preliminary data.</text>
</comment>
<dbReference type="InterPro" id="IPR050955">
    <property type="entry name" value="Plant_Biomass_Hydrol_Est"/>
</dbReference>
<dbReference type="Proteomes" id="UP000555828">
    <property type="component" value="Unassembled WGS sequence"/>
</dbReference>
<dbReference type="Gene3D" id="3.40.50.1820">
    <property type="entry name" value="alpha/beta hydrolase"/>
    <property type="match status" value="1"/>
</dbReference>
<keyword evidence="4" id="KW-1185">Reference proteome</keyword>
<keyword evidence="1" id="KW-0732">Signal</keyword>
<feature type="domain" description="Phospholipase/carboxylesterase/thioesterase" evidence="2">
    <location>
        <begin position="31"/>
        <end position="207"/>
    </location>
</feature>
<gene>
    <name evidence="3" type="ORF">HNP65_000605</name>
</gene>
<protein>
    <submittedName>
        <fullName evidence="3">Putative peptidase</fullName>
    </submittedName>
</protein>
<dbReference type="InterPro" id="IPR029058">
    <property type="entry name" value="AB_hydrolase_fold"/>
</dbReference>
<evidence type="ECO:0000256" key="1">
    <source>
        <dbReference type="ARBA" id="ARBA00022729"/>
    </source>
</evidence>
<reference evidence="3 4" key="1">
    <citation type="submission" date="2020-08" db="EMBL/GenBank/DDBJ databases">
        <title>Genomic Encyclopedia of Type Strains, Phase IV (KMG-IV): sequencing the most valuable type-strain genomes for metagenomic binning, comparative biology and taxonomic classification.</title>
        <authorList>
            <person name="Goeker M."/>
        </authorList>
    </citation>
    <scope>NUCLEOTIDE SEQUENCE [LARGE SCALE GENOMIC DNA]</scope>
    <source>
        <strain evidence="3 4">DSM 13481</strain>
    </source>
</reference>